<dbReference type="EMBL" id="JBBMER010000004">
    <property type="protein sequence ID" value="MEQ2379693.1"/>
    <property type="molecule type" value="Genomic_DNA"/>
</dbReference>
<protein>
    <submittedName>
        <fullName evidence="2">HD domain-containing phosphohydrolase</fullName>
    </submittedName>
</protein>
<comment type="caution">
    <text evidence="2">The sequence shown here is derived from an EMBL/GenBank/DDBJ whole genome shotgun (WGS) entry which is preliminary data.</text>
</comment>
<dbReference type="Pfam" id="PF13487">
    <property type="entry name" value="HD_5"/>
    <property type="match status" value="1"/>
</dbReference>
<dbReference type="InterPro" id="IPR037522">
    <property type="entry name" value="HD_GYP_dom"/>
</dbReference>
<dbReference type="InterPro" id="IPR003607">
    <property type="entry name" value="HD/PDEase_dom"/>
</dbReference>
<reference evidence="2 3" key="1">
    <citation type="submission" date="2024-03" db="EMBL/GenBank/DDBJ databases">
        <title>Human intestinal bacterial collection.</title>
        <authorList>
            <person name="Pauvert C."/>
            <person name="Hitch T.C.A."/>
            <person name="Clavel T."/>
        </authorList>
    </citation>
    <scope>NUCLEOTIDE SEQUENCE [LARGE SCALE GENOMIC DNA]</scope>
    <source>
        <strain evidence="2 3">CLA-AA-H255</strain>
    </source>
</reference>
<keyword evidence="3" id="KW-1185">Reference proteome</keyword>
<dbReference type="InterPro" id="IPR006675">
    <property type="entry name" value="HDIG_dom"/>
</dbReference>
<feature type="domain" description="HD-GYP" evidence="1">
    <location>
        <begin position="1"/>
        <end position="192"/>
    </location>
</feature>
<dbReference type="SUPFAM" id="SSF109604">
    <property type="entry name" value="HD-domain/PDEase-like"/>
    <property type="match status" value="1"/>
</dbReference>
<evidence type="ECO:0000259" key="1">
    <source>
        <dbReference type="PROSITE" id="PS51832"/>
    </source>
</evidence>
<dbReference type="NCBIfam" id="TIGR00277">
    <property type="entry name" value="HDIG"/>
    <property type="match status" value="1"/>
</dbReference>
<sequence length="210" mass="23981">MKNNNNELIDYMINDFKSGIKHGVLVANLTYELAQMCGLSKDEAYELKIAAMVHDVGKLKLSEYLYGRTDEALPEDEKQYMSMHSKISHDLLKKYDYSDNIMDVVLSHHECFDGSGYPNGLVGEQIPLGARILKVADEFAALISDRPYRKAFDIDTAVTIMIDEIKNMDIRVFLLFQRLIHEDSTIELINNSRLDIDDLDISDILKISQD</sequence>
<evidence type="ECO:0000313" key="2">
    <source>
        <dbReference type="EMBL" id="MEQ2379693.1"/>
    </source>
</evidence>
<dbReference type="PROSITE" id="PS51832">
    <property type="entry name" value="HD_GYP"/>
    <property type="match status" value="1"/>
</dbReference>
<dbReference type="RefSeq" id="WP_055176072.1">
    <property type="nucleotide sequence ID" value="NZ_DAWCMB010000095.1"/>
</dbReference>
<dbReference type="Proteomes" id="UP001442364">
    <property type="component" value="Unassembled WGS sequence"/>
</dbReference>
<organism evidence="2 3">
    <name type="scientific">[Lactobacillus] rogosae</name>
    <dbReference type="NCBI Taxonomy" id="706562"/>
    <lineage>
        <taxon>Bacteria</taxon>
        <taxon>Bacillati</taxon>
        <taxon>Bacillota</taxon>
        <taxon>Clostridia</taxon>
        <taxon>Lachnospirales</taxon>
        <taxon>Lachnospiraceae</taxon>
        <taxon>Lachnospira</taxon>
    </lineage>
</organism>
<gene>
    <name evidence="2" type="ORF">WMO14_07350</name>
</gene>
<name>A0ABV1BVC4_9FIRM</name>
<dbReference type="SMART" id="SM00471">
    <property type="entry name" value="HDc"/>
    <property type="match status" value="1"/>
</dbReference>
<proteinExistence type="predicted"/>
<dbReference type="PANTHER" id="PTHR43155:SF2">
    <property type="entry name" value="CYCLIC DI-GMP PHOSPHODIESTERASE PA4108"/>
    <property type="match status" value="1"/>
</dbReference>
<dbReference type="Gene3D" id="1.10.3210.10">
    <property type="entry name" value="Hypothetical protein af1432"/>
    <property type="match status" value="1"/>
</dbReference>
<accession>A0ABV1BVC4</accession>
<evidence type="ECO:0000313" key="3">
    <source>
        <dbReference type="Proteomes" id="UP001442364"/>
    </source>
</evidence>
<dbReference type="CDD" id="cd00077">
    <property type="entry name" value="HDc"/>
    <property type="match status" value="1"/>
</dbReference>
<dbReference type="PANTHER" id="PTHR43155">
    <property type="entry name" value="CYCLIC DI-GMP PHOSPHODIESTERASE PA4108-RELATED"/>
    <property type="match status" value="1"/>
</dbReference>